<evidence type="ECO:0000313" key="3">
    <source>
        <dbReference type="Proteomes" id="UP000053477"/>
    </source>
</evidence>
<name>A0A0H2S6R1_9AGAM</name>
<sequence length="213" mass="23729">MVLNGSRLRVDVPRRSSAQDVLFARWKSIRLERPSGGIEMRDSEICSSLKFSGSCRTFHLSSLSIMAMKHSPLRPDGKHLTTDTGEFNSYIKMWAIGRSKGAPQVQLGTQDDSDTNENQIPAGTDSQRRSLVQGFEDADESPCSSYLDGLNSPVIGDQSYIEDDDNSSEPWGRMRNRTVDDDSDCNADLTPTDRKKAFDEADPILFLDTSRKS</sequence>
<dbReference type="AlphaFoldDB" id="A0A0H2S6R1"/>
<evidence type="ECO:0000256" key="1">
    <source>
        <dbReference type="SAM" id="MobiDB-lite"/>
    </source>
</evidence>
<keyword evidence="3" id="KW-1185">Reference proteome</keyword>
<dbReference type="InParanoid" id="A0A0H2S6R1"/>
<evidence type="ECO:0000313" key="2">
    <source>
        <dbReference type="EMBL" id="KLO19654.1"/>
    </source>
</evidence>
<proteinExistence type="predicted"/>
<protein>
    <submittedName>
        <fullName evidence="2">Uncharacterized protein</fullName>
    </submittedName>
</protein>
<dbReference type="EMBL" id="KQ085885">
    <property type="protein sequence ID" value="KLO19654.1"/>
    <property type="molecule type" value="Genomic_DNA"/>
</dbReference>
<organism evidence="2 3">
    <name type="scientific">Schizopora paradoxa</name>
    <dbReference type="NCBI Taxonomy" id="27342"/>
    <lineage>
        <taxon>Eukaryota</taxon>
        <taxon>Fungi</taxon>
        <taxon>Dikarya</taxon>
        <taxon>Basidiomycota</taxon>
        <taxon>Agaricomycotina</taxon>
        <taxon>Agaricomycetes</taxon>
        <taxon>Hymenochaetales</taxon>
        <taxon>Schizoporaceae</taxon>
        <taxon>Schizopora</taxon>
    </lineage>
</organism>
<feature type="region of interest" description="Disordered" evidence="1">
    <location>
        <begin position="102"/>
        <end position="197"/>
    </location>
</feature>
<feature type="compositionally biased region" description="Polar residues" evidence="1">
    <location>
        <begin position="106"/>
        <end position="125"/>
    </location>
</feature>
<dbReference type="Proteomes" id="UP000053477">
    <property type="component" value="Unassembled WGS sequence"/>
</dbReference>
<reference evidence="2 3" key="1">
    <citation type="submission" date="2015-04" db="EMBL/GenBank/DDBJ databases">
        <title>Complete genome sequence of Schizopora paradoxa KUC8140, a cosmopolitan wood degrader in East Asia.</title>
        <authorList>
            <consortium name="DOE Joint Genome Institute"/>
            <person name="Min B."/>
            <person name="Park H."/>
            <person name="Jang Y."/>
            <person name="Kim J.-J."/>
            <person name="Kim K.H."/>
            <person name="Pangilinan J."/>
            <person name="Lipzen A."/>
            <person name="Riley R."/>
            <person name="Grigoriev I.V."/>
            <person name="Spatafora J.W."/>
            <person name="Choi I.-G."/>
        </authorList>
    </citation>
    <scope>NUCLEOTIDE SEQUENCE [LARGE SCALE GENOMIC DNA]</scope>
    <source>
        <strain evidence="2 3">KUC8140</strain>
    </source>
</reference>
<gene>
    <name evidence="2" type="ORF">SCHPADRAFT_52900</name>
</gene>
<accession>A0A0H2S6R1</accession>